<gene>
    <name evidence="9" type="primary">RPL3</name>
    <name evidence="9" type="ORF">AK812_SmicGene6516</name>
</gene>
<dbReference type="Proteomes" id="UP000186817">
    <property type="component" value="Unassembled WGS sequence"/>
</dbReference>
<dbReference type="Pfam" id="PF01535">
    <property type="entry name" value="PPR"/>
    <property type="match status" value="1"/>
</dbReference>
<dbReference type="GO" id="GO:0006412">
    <property type="term" value="P:translation"/>
    <property type="evidence" value="ECO:0007669"/>
    <property type="project" value="InterPro"/>
</dbReference>
<dbReference type="InterPro" id="IPR009000">
    <property type="entry name" value="Transl_B-barrel_sf"/>
</dbReference>
<evidence type="ECO:0000256" key="3">
    <source>
        <dbReference type="ARBA" id="ARBA00022980"/>
    </source>
</evidence>
<feature type="repeat" description="PPR" evidence="5">
    <location>
        <begin position="150"/>
        <end position="184"/>
    </location>
</feature>
<feature type="region of interest" description="Disordered" evidence="7">
    <location>
        <begin position="702"/>
        <end position="724"/>
    </location>
</feature>
<keyword evidence="10" id="KW-1185">Reference proteome</keyword>
<dbReference type="InterPro" id="IPR011990">
    <property type="entry name" value="TPR-like_helical_dom_sf"/>
</dbReference>
<dbReference type="InterPro" id="IPR002885">
    <property type="entry name" value="PPR_rpt"/>
</dbReference>
<keyword evidence="8" id="KW-1133">Transmembrane helix</keyword>
<dbReference type="PROSITE" id="PS00474">
    <property type="entry name" value="RIBOSOMAL_L3"/>
    <property type="match status" value="1"/>
</dbReference>
<dbReference type="AlphaFoldDB" id="A0A1Q9EQX4"/>
<evidence type="ECO:0000256" key="5">
    <source>
        <dbReference type="PROSITE-ProRule" id="PRU00708"/>
    </source>
</evidence>
<name>A0A1Q9EQX4_SYMMI</name>
<keyword evidence="2" id="KW-0677">Repeat</keyword>
<keyword evidence="4 6" id="KW-0687">Ribonucleoprotein</keyword>
<evidence type="ECO:0000313" key="10">
    <source>
        <dbReference type="Proteomes" id="UP000186817"/>
    </source>
</evidence>
<evidence type="ECO:0000256" key="2">
    <source>
        <dbReference type="ARBA" id="ARBA00022737"/>
    </source>
</evidence>
<dbReference type="Gene3D" id="2.40.30.10">
    <property type="entry name" value="Translation factors"/>
    <property type="match status" value="1"/>
</dbReference>
<dbReference type="Pfam" id="PF00297">
    <property type="entry name" value="Ribosomal_L3"/>
    <property type="match status" value="1"/>
</dbReference>
<keyword evidence="8" id="KW-0472">Membrane</keyword>
<evidence type="ECO:0000313" key="9">
    <source>
        <dbReference type="EMBL" id="OLQ09834.1"/>
    </source>
</evidence>
<reference evidence="9 10" key="1">
    <citation type="submission" date="2016-02" db="EMBL/GenBank/DDBJ databases">
        <title>Genome analysis of coral dinoflagellate symbionts highlights evolutionary adaptations to a symbiotic lifestyle.</title>
        <authorList>
            <person name="Aranda M."/>
            <person name="Li Y."/>
            <person name="Liew Y.J."/>
            <person name="Baumgarten S."/>
            <person name="Simakov O."/>
            <person name="Wilson M."/>
            <person name="Piel J."/>
            <person name="Ashoor H."/>
            <person name="Bougouffa S."/>
            <person name="Bajic V.B."/>
            <person name="Ryu T."/>
            <person name="Ravasi T."/>
            <person name="Bayer T."/>
            <person name="Micklem G."/>
            <person name="Kim H."/>
            <person name="Bhak J."/>
            <person name="Lajeunesse T.C."/>
            <person name="Voolstra C.R."/>
        </authorList>
    </citation>
    <scope>NUCLEOTIDE SEQUENCE [LARGE SCALE GENOMIC DNA]</scope>
    <source>
        <strain evidence="9 10">CCMP2467</strain>
    </source>
</reference>
<organism evidence="9 10">
    <name type="scientific">Symbiodinium microadriaticum</name>
    <name type="common">Dinoflagellate</name>
    <name type="synonym">Zooxanthella microadriatica</name>
    <dbReference type="NCBI Taxonomy" id="2951"/>
    <lineage>
        <taxon>Eukaryota</taxon>
        <taxon>Sar</taxon>
        <taxon>Alveolata</taxon>
        <taxon>Dinophyceae</taxon>
        <taxon>Suessiales</taxon>
        <taxon>Symbiodiniaceae</taxon>
        <taxon>Symbiodinium</taxon>
    </lineage>
</organism>
<evidence type="ECO:0000256" key="7">
    <source>
        <dbReference type="SAM" id="MobiDB-lite"/>
    </source>
</evidence>
<dbReference type="PANTHER" id="PTHR47447">
    <property type="entry name" value="OS03G0856100 PROTEIN"/>
    <property type="match status" value="1"/>
</dbReference>
<keyword evidence="3 6" id="KW-0689">Ribosomal protein</keyword>
<protein>
    <submittedName>
        <fullName evidence="9">60S ribosomal protein L3</fullName>
    </submittedName>
</protein>
<feature type="repeat" description="PPR" evidence="5">
    <location>
        <begin position="372"/>
        <end position="406"/>
    </location>
</feature>
<keyword evidence="8" id="KW-0812">Transmembrane</keyword>
<accession>A0A1Q9EQX4</accession>
<dbReference type="GO" id="GO:1990904">
    <property type="term" value="C:ribonucleoprotein complex"/>
    <property type="evidence" value="ECO:0007669"/>
    <property type="project" value="UniProtKB-KW"/>
</dbReference>
<proteinExistence type="inferred from homology"/>
<dbReference type="Pfam" id="PF13812">
    <property type="entry name" value="PPR_3"/>
    <property type="match status" value="3"/>
</dbReference>
<dbReference type="Gene3D" id="1.25.40.10">
    <property type="entry name" value="Tetratricopeptide repeat domain"/>
    <property type="match status" value="4"/>
</dbReference>
<dbReference type="PROSITE" id="PS51375">
    <property type="entry name" value="PPR"/>
    <property type="match status" value="4"/>
</dbReference>
<evidence type="ECO:0000256" key="8">
    <source>
        <dbReference type="SAM" id="Phobius"/>
    </source>
</evidence>
<evidence type="ECO:0000256" key="1">
    <source>
        <dbReference type="ARBA" id="ARBA00006540"/>
    </source>
</evidence>
<dbReference type="FunFam" id="2.40.30.10:FF:000351">
    <property type="entry name" value="Ribosomal protein L3"/>
    <property type="match status" value="1"/>
</dbReference>
<feature type="repeat" description="PPR" evidence="5">
    <location>
        <begin position="185"/>
        <end position="219"/>
    </location>
</feature>
<feature type="repeat" description="PPR" evidence="5">
    <location>
        <begin position="115"/>
        <end position="149"/>
    </location>
</feature>
<comment type="similarity">
    <text evidence="1 6">Belongs to the universal ribosomal protein uL3 family.</text>
</comment>
<dbReference type="GO" id="GO:0005840">
    <property type="term" value="C:ribosome"/>
    <property type="evidence" value="ECO:0007669"/>
    <property type="project" value="UniProtKB-KW"/>
</dbReference>
<dbReference type="PANTHER" id="PTHR47447:SF17">
    <property type="entry name" value="OS12G0638900 PROTEIN"/>
    <property type="match status" value="1"/>
</dbReference>
<dbReference type="Pfam" id="PF13041">
    <property type="entry name" value="PPR_2"/>
    <property type="match status" value="1"/>
</dbReference>
<dbReference type="InterPro" id="IPR019926">
    <property type="entry name" value="Ribosomal_uL3_CS"/>
</dbReference>
<dbReference type="SUPFAM" id="SSF50447">
    <property type="entry name" value="Translation proteins"/>
    <property type="match status" value="1"/>
</dbReference>
<evidence type="ECO:0000256" key="4">
    <source>
        <dbReference type="ARBA" id="ARBA00023274"/>
    </source>
</evidence>
<comment type="caution">
    <text evidence="9">The sequence shown here is derived from an EMBL/GenBank/DDBJ whole genome shotgun (WGS) entry which is preliminary data.</text>
</comment>
<sequence>MHAASRAGASSSRFLARLLELPRPAHNQKVEELVFPKLSSWQQSPGPISRLLKDLRSQRRPDLVCQLMEVLHADGRIKLGRAHYSSGLSACAAANQWQLALHLFHTMPGAHVVADVISYSATISSFEKAGQWQLALELFDAMPSATLTPDVIIYNTTISSCEKGGQWQLALHLFHTLPTAKLTPDVITYNAAISSCQKKSQWQLALHLFHTMPSASIVPSIVSYSAAISSCDWVREGDGQWPLALQLFRSIAEEKLIPNIVSYGALINACGKSAEWRLSLLCHHDYQPHRHRVTIIVVFYIFDVAIISMVIISVIATSIVTIISILRTFTIDELSPNVISYNAAISSCEKSTAWEWSLHLLNAMPTSKLAPNVISYNAAISSCEKGEEWPSSLALFCAMPENQLVPNITSYNATISSLAAGAQWQMALHLFSEMPDTEPGKNLNIGYNATVTSCENGEQWQLALFVFHSMPQAKLIPDVSSYSTAISALETDGQWQLAIDFLDAMAKQSLPRDVIIFNAAISACEKGAQWQIGLHLFDSIHMTSLTPDVISFNAAMSACGPANWRLALHLFHAMPSANVKPSLASYNAILDAACHRSAGYTLFLQALHANFYEHLLHKGSTTLDLREMSPGSALLAVKWWLSVVLPALLHPQRRQICTIVTGRSRPCWRKSDLQALVKDLLQRRKIVAKVMPGNRGSVELHLNREDLRSPRPPDGQEKVRRQSSKDLNTQLFSQGWEEASKDGKDAMGAEVERAKKYCQVIRAICHTQVGKVRIGQKKAHIKEIQVNGGSTADKVDFAMGLFEKEVKVEDVFTQDEMIDIIGTTKGKGFNGVVTRWGVTRLTRKTHRGLRKVACIGSWHPARVAFQVPRSGQRGYHHRTEINKKIYRVGKSLKDDANNACTENDLTEKAITPMGGFSHYGEVREDWIMLKGTVMGPRKRLITMRKSLLPQVTRKALEKVTLKFIDTSSKFGHGRFQTSDEKAKFYGTAAKKAKTEAKEDA</sequence>
<dbReference type="Gene3D" id="3.30.1430.10">
    <property type="match status" value="1"/>
</dbReference>
<dbReference type="NCBIfam" id="TIGR00756">
    <property type="entry name" value="PPR"/>
    <property type="match status" value="1"/>
</dbReference>
<dbReference type="GO" id="GO:0003735">
    <property type="term" value="F:structural constituent of ribosome"/>
    <property type="evidence" value="ECO:0007669"/>
    <property type="project" value="InterPro"/>
</dbReference>
<evidence type="ECO:0000256" key="6">
    <source>
        <dbReference type="RuleBase" id="RU003905"/>
    </source>
</evidence>
<dbReference type="InterPro" id="IPR000597">
    <property type="entry name" value="Ribosomal_uL3"/>
</dbReference>
<feature type="transmembrane region" description="Helical" evidence="8">
    <location>
        <begin position="293"/>
        <end position="326"/>
    </location>
</feature>
<dbReference type="EMBL" id="LSRX01000089">
    <property type="protein sequence ID" value="OLQ09834.1"/>
    <property type="molecule type" value="Genomic_DNA"/>
</dbReference>
<dbReference type="OrthoDB" id="185373at2759"/>